<dbReference type="AlphaFoldDB" id="A0A4R6N398"/>
<comment type="subcellular location">
    <subcellularLocation>
        <location evidence="1">Cell membrane</location>
        <topology evidence="1">Multi-pass membrane protein</topology>
    </subcellularLocation>
</comment>
<evidence type="ECO:0000256" key="3">
    <source>
        <dbReference type="ARBA" id="ARBA00022692"/>
    </source>
</evidence>
<feature type="transmembrane region" description="Helical" evidence="6">
    <location>
        <begin position="428"/>
        <end position="457"/>
    </location>
</feature>
<dbReference type="OrthoDB" id="5291724at2"/>
<dbReference type="RefSeq" id="WP_133603601.1">
    <property type="nucleotide sequence ID" value="NZ_SNXE01000004.1"/>
</dbReference>
<evidence type="ECO:0000256" key="6">
    <source>
        <dbReference type="SAM" id="Phobius"/>
    </source>
</evidence>
<evidence type="ECO:0000256" key="2">
    <source>
        <dbReference type="ARBA" id="ARBA00022475"/>
    </source>
</evidence>
<keyword evidence="3 6" id="KW-0812">Transmembrane</keyword>
<feature type="transmembrane region" description="Helical" evidence="6">
    <location>
        <begin position="724"/>
        <end position="748"/>
    </location>
</feature>
<dbReference type="GO" id="GO:0005886">
    <property type="term" value="C:plasma membrane"/>
    <property type="evidence" value="ECO:0007669"/>
    <property type="project" value="UniProtKB-SubCell"/>
</dbReference>
<proteinExistence type="predicted"/>
<gene>
    <name evidence="8" type="ORF">DFR39_104190</name>
</gene>
<evidence type="ECO:0000313" key="8">
    <source>
        <dbReference type="EMBL" id="TDP09629.1"/>
    </source>
</evidence>
<keyword evidence="5 6" id="KW-0472">Membrane</keyword>
<sequence length="857" mass="89278">MVALAPLTRWLHALSWPMARAQAGRQLLALLAIALGVALAYGVQLLNDSALGEFEAAQRQITGTPDLVLAAEGGGPLSDEWPARLAALPGVQQSAPVLEASLSLLPGRQGLRLLGLDALQSAQFRPALLPQPFVDQAADAGPLAVLAPDAVYLNEAALRLLPSPRPSHISLRWTAQGQTRSASLRLAGRVASTGAPLAVMDIAGAQALLGRLGELDRVELRLAEGATAPPLSAGLKAVPAEAGRGEDLAALSRAYRVNLSVLALMALFTGAFLVFAVQSLAAAQRQPQLALLGVLGLSARERFALVLAEAALLGLLGSALGLLGGAGLAALGLQLLDGDLGSGLLGGGGQSRLHIEPLPLLIYGGLGLAVAMLGAIGPAWQARHMAPAQVLKGLGAELLPAPPVWLGPLLLLAGAGLAWLPAWGGLPLAAYLAMLCMLLGGLLCVPPLVRALGALLPGQRHAGLLLLRQRAREGAGEAAQLLAGVLVALALSVAMLVMIYSFRASLTHWLQQMLPADLYVRSTLRDAGGARAPLSENFVTAVAEGRGLPALRDWQAQRSRRLALPATVPGAAAVSISLMARPIPDENRLPLVGTLGQVPAPGLQALYINEALRDQLGLQPGARLSLPGLGPQGQALDGFVRGVWRDYSRQSGALMMPLADYRRFSGDMAVNELFLWLREGANSEQVQSRLRALAGDAQDIELAASGDLLALSLHIFDRSFAVSYWLQAIALGLGLVGVAATLSAQVLARRREFGLLRHLGFSRAQLRTLLLAETAVQTTAGALLGLGLGLAISAVLVFVVNPQSFHWSMDLALPTARLAALLAATLAATLAAALLTAWLAGRRSLGQDLLRAVREDW</sequence>
<feature type="domain" description="ABC3 transporter permease C-terminal" evidence="7">
    <location>
        <begin position="261"/>
        <end position="387"/>
    </location>
</feature>
<feature type="transmembrane region" description="Helical" evidence="6">
    <location>
        <begin position="303"/>
        <end position="336"/>
    </location>
</feature>
<organism evidence="8 9">
    <name type="scientific">Roseateles asaccharophilus</name>
    <dbReference type="NCBI Taxonomy" id="582607"/>
    <lineage>
        <taxon>Bacteria</taxon>
        <taxon>Pseudomonadati</taxon>
        <taxon>Pseudomonadota</taxon>
        <taxon>Betaproteobacteria</taxon>
        <taxon>Burkholderiales</taxon>
        <taxon>Sphaerotilaceae</taxon>
        <taxon>Roseateles</taxon>
    </lineage>
</organism>
<feature type="transmembrane region" description="Helical" evidence="6">
    <location>
        <begin position="478"/>
        <end position="502"/>
    </location>
</feature>
<comment type="caution">
    <text evidence="8">The sequence shown here is derived from an EMBL/GenBank/DDBJ whole genome shotgun (WGS) entry which is preliminary data.</text>
</comment>
<accession>A0A4R6N398</accession>
<feature type="transmembrane region" description="Helical" evidence="6">
    <location>
        <begin position="818"/>
        <end position="841"/>
    </location>
</feature>
<evidence type="ECO:0000256" key="5">
    <source>
        <dbReference type="ARBA" id="ARBA00023136"/>
    </source>
</evidence>
<evidence type="ECO:0000256" key="1">
    <source>
        <dbReference type="ARBA" id="ARBA00004651"/>
    </source>
</evidence>
<evidence type="ECO:0000256" key="4">
    <source>
        <dbReference type="ARBA" id="ARBA00022989"/>
    </source>
</evidence>
<feature type="transmembrane region" description="Helical" evidence="6">
    <location>
        <begin position="769"/>
        <end position="798"/>
    </location>
</feature>
<keyword evidence="9" id="KW-1185">Reference proteome</keyword>
<dbReference type="Proteomes" id="UP000295357">
    <property type="component" value="Unassembled WGS sequence"/>
</dbReference>
<dbReference type="EMBL" id="SNXE01000004">
    <property type="protein sequence ID" value="TDP09629.1"/>
    <property type="molecule type" value="Genomic_DNA"/>
</dbReference>
<dbReference type="PANTHER" id="PTHR30287:SF2">
    <property type="entry name" value="BLL1001 PROTEIN"/>
    <property type="match status" value="1"/>
</dbReference>
<feature type="transmembrane region" description="Helical" evidence="6">
    <location>
        <begin position="261"/>
        <end position="282"/>
    </location>
</feature>
<name>A0A4R6N398_9BURK</name>
<dbReference type="InterPro" id="IPR003838">
    <property type="entry name" value="ABC3_permease_C"/>
</dbReference>
<dbReference type="PANTHER" id="PTHR30287">
    <property type="entry name" value="MEMBRANE COMPONENT OF PREDICTED ABC SUPERFAMILY METABOLITE UPTAKE TRANSPORTER"/>
    <property type="match status" value="1"/>
</dbReference>
<evidence type="ECO:0000313" key="9">
    <source>
        <dbReference type="Proteomes" id="UP000295357"/>
    </source>
</evidence>
<keyword evidence="2" id="KW-1003">Cell membrane</keyword>
<feature type="domain" description="ABC3 transporter permease C-terminal" evidence="7">
    <location>
        <begin position="728"/>
        <end position="843"/>
    </location>
</feature>
<dbReference type="Pfam" id="PF02687">
    <property type="entry name" value="FtsX"/>
    <property type="match status" value="2"/>
</dbReference>
<reference evidence="8 9" key="1">
    <citation type="submission" date="2019-03" db="EMBL/GenBank/DDBJ databases">
        <title>Genomic Encyclopedia of Type Strains, Phase IV (KMG-IV): sequencing the most valuable type-strain genomes for metagenomic binning, comparative biology and taxonomic classification.</title>
        <authorList>
            <person name="Goeker M."/>
        </authorList>
    </citation>
    <scope>NUCLEOTIDE SEQUENCE [LARGE SCALE GENOMIC DNA]</scope>
    <source>
        <strain evidence="8 9">DSM 25082</strain>
    </source>
</reference>
<keyword evidence="4 6" id="KW-1133">Transmembrane helix</keyword>
<feature type="transmembrane region" description="Helical" evidence="6">
    <location>
        <begin position="360"/>
        <end position="380"/>
    </location>
</feature>
<evidence type="ECO:0000259" key="7">
    <source>
        <dbReference type="Pfam" id="PF02687"/>
    </source>
</evidence>
<dbReference type="InterPro" id="IPR038766">
    <property type="entry name" value="Membrane_comp_ABC_pdt"/>
</dbReference>
<protein>
    <submittedName>
        <fullName evidence="8">Putative ABC transport system permease protein</fullName>
    </submittedName>
</protein>
<feature type="transmembrane region" description="Helical" evidence="6">
    <location>
        <begin position="401"/>
        <end position="422"/>
    </location>
</feature>